<sequence length="252" mass="28106">MSKPVRNVSNFDQTYIDWMKREAETGTPMVPAATVVLMRDAPNGDGDGVEVLMLRRNAAVEFAGGMWVFPGGRIDPEDHDGTTDLLGAARNASVRESQEEAAQLVDVASLVWFAHWCPPPNAPKRFATFFFACRSLGDEVTIDGSEIHEHEWMTPAAALRRQREQEVQLAPPTWITLHYLTRAATVADALAAFEAHEPRFYETRMMKDDENMHFVWQGDAAYPNLPPDTAGPRHRITVGVNGWVLDDSAVPF</sequence>
<keyword evidence="6" id="KW-0464">Manganese</keyword>
<dbReference type="Pfam" id="PF00293">
    <property type="entry name" value="NUDIX"/>
    <property type="match status" value="1"/>
</dbReference>
<evidence type="ECO:0000313" key="10">
    <source>
        <dbReference type="EMBL" id="CAB5018484.1"/>
    </source>
</evidence>
<organism evidence="8">
    <name type="scientific">freshwater metagenome</name>
    <dbReference type="NCBI Taxonomy" id="449393"/>
    <lineage>
        <taxon>unclassified sequences</taxon>
        <taxon>metagenomes</taxon>
        <taxon>ecological metagenomes</taxon>
    </lineage>
</organism>
<evidence type="ECO:0000256" key="4">
    <source>
        <dbReference type="ARBA" id="ARBA00022801"/>
    </source>
</evidence>
<dbReference type="CDD" id="cd18870">
    <property type="entry name" value="NUDIX_AcylCoAdiphos_Nudt19"/>
    <property type="match status" value="1"/>
</dbReference>
<evidence type="ECO:0000313" key="9">
    <source>
        <dbReference type="EMBL" id="CAB4940716.1"/>
    </source>
</evidence>
<dbReference type="GO" id="GO:0016818">
    <property type="term" value="F:hydrolase activity, acting on acid anhydrides, in phosphorus-containing anhydrides"/>
    <property type="evidence" value="ECO:0007669"/>
    <property type="project" value="InterPro"/>
</dbReference>
<proteinExistence type="predicted"/>
<name>A0A6J6UXS4_9ZZZZ</name>
<dbReference type="PANTHER" id="PTHR12318">
    <property type="entry name" value="TESTOSTERONE-REGULATED PROTEIN RP2"/>
    <property type="match status" value="1"/>
</dbReference>
<evidence type="ECO:0000256" key="5">
    <source>
        <dbReference type="ARBA" id="ARBA00022842"/>
    </source>
</evidence>
<dbReference type="EMBL" id="CAFBMH010000229">
    <property type="protein sequence ID" value="CAB4940716.1"/>
    <property type="molecule type" value="Genomic_DNA"/>
</dbReference>
<dbReference type="PROSITE" id="PS51462">
    <property type="entry name" value="NUDIX"/>
    <property type="match status" value="1"/>
</dbReference>
<feature type="domain" description="Nudix hydrolase" evidence="7">
    <location>
        <begin position="28"/>
        <end position="175"/>
    </location>
</feature>
<protein>
    <submittedName>
        <fullName evidence="8">Unannotated protein</fullName>
    </submittedName>
</protein>
<dbReference type="InterPro" id="IPR000086">
    <property type="entry name" value="NUDIX_hydrolase_dom"/>
</dbReference>
<evidence type="ECO:0000259" key="7">
    <source>
        <dbReference type="PROSITE" id="PS51462"/>
    </source>
</evidence>
<dbReference type="InterPro" id="IPR015797">
    <property type="entry name" value="NUDIX_hydrolase-like_dom_sf"/>
</dbReference>
<dbReference type="PANTHER" id="PTHR12318:SF0">
    <property type="entry name" value="ACYL-COENZYME A DIPHOSPHATASE NUDT19"/>
    <property type="match status" value="1"/>
</dbReference>
<gene>
    <name evidence="8" type="ORF">UFOPK2754_02668</name>
    <name evidence="9" type="ORF">UFOPK3543_03235</name>
    <name evidence="10" type="ORF">UFOPK3967_02617</name>
</gene>
<evidence type="ECO:0000256" key="2">
    <source>
        <dbReference type="ARBA" id="ARBA00001946"/>
    </source>
</evidence>
<evidence type="ECO:0000313" key="8">
    <source>
        <dbReference type="EMBL" id="CAB4764681.1"/>
    </source>
</evidence>
<reference evidence="8" key="1">
    <citation type="submission" date="2020-05" db="EMBL/GenBank/DDBJ databases">
        <authorList>
            <person name="Chiriac C."/>
            <person name="Salcher M."/>
            <person name="Ghai R."/>
            <person name="Kavagutti S V."/>
        </authorList>
    </citation>
    <scope>NUCLEOTIDE SEQUENCE</scope>
</reference>
<keyword evidence="3" id="KW-0479">Metal-binding</keyword>
<comment type="cofactor">
    <cofactor evidence="2">
        <name>Mg(2+)</name>
        <dbReference type="ChEBI" id="CHEBI:18420"/>
    </cofactor>
</comment>
<dbReference type="GO" id="GO:0046872">
    <property type="term" value="F:metal ion binding"/>
    <property type="evidence" value="ECO:0007669"/>
    <property type="project" value="UniProtKB-KW"/>
</dbReference>
<accession>A0A6J6UXS4</accession>
<dbReference type="InterPro" id="IPR039121">
    <property type="entry name" value="NUDT19"/>
</dbReference>
<evidence type="ECO:0000256" key="6">
    <source>
        <dbReference type="ARBA" id="ARBA00023211"/>
    </source>
</evidence>
<dbReference type="SUPFAM" id="SSF55811">
    <property type="entry name" value="Nudix"/>
    <property type="match status" value="1"/>
</dbReference>
<keyword evidence="5" id="KW-0460">Magnesium</keyword>
<evidence type="ECO:0000256" key="1">
    <source>
        <dbReference type="ARBA" id="ARBA00001936"/>
    </source>
</evidence>
<comment type="cofactor">
    <cofactor evidence="1">
        <name>Mn(2+)</name>
        <dbReference type="ChEBI" id="CHEBI:29035"/>
    </cofactor>
</comment>
<keyword evidence="4" id="KW-0378">Hydrolase</keyword>
<evidence type="ECO:0000256" key="3">
    <source>
        <dbReference type="ARBA" id="ARBA00022723"/>
    </source>
</evidence>
<dbReference type="Gene3D" id="3.90.79.10">
    <property type="entry name" value="Nucleoside Triphosphate Pyrophosphohydrolase"/>
    <property type="match status" value="1"/>
</dbReference>
<dbReference type="EMBL" id="CAEZYR010000130">
    <property type="protein sequence ID" value="CAB4764681.1"/>
    <property type="molecule type" value="Genomic_DNA"/>
</dbReference>
<dbReference type="AlphaFoldDB" id="A0A6J6UXS4"/>
<dbReference type="EMBL" id="CAFBOS010000213">
    <property type="protein sequence ID" value="CAB5018484.1"/>
    <property type="molecule type" value="Genomic_DNA"/>
</dbReference>